<comment type="cofactor">
    <cofactor evidence="1 11">
        <name>FMN</name>
        <dbReference type="ChEBI" id="CHEBI:58210"/>
    </cofactor>
</comment>
<gene>
    <name evidence="11" type="primary">fni</name>
    <name evidence="13" type="ORF">CR194_02880</name>
</gene>
<feature type="binding site" evidence="11">
    <location>
        <position position="214"/>
    </location>
    <ligand>
        <name>FMN</name>
        <dbReference type="ChEBI" id="CHEBI:58210"/>
    </ligand>
</feature>
<dbReference type="InterPro" id="IPR000262">
    <property type="entry name" value="FMN-dep_DH"/>
</dbReference>
<dbReference type="GO" id="GO:0016491">
    <property type="term" value="F:oxidoreductase activity"/>
    <property type="evidence" value="ECO:0007669"/>
    <property type="project" value="InterPro"/>
</dbReference>
<keyword evidence="7 11" id="KW-0521">NADP</keyword>
<accession>A0A323TH82</accession>
<keyword evidence="9 11" id="KW-0413">Isomerase</keyword>
<evidence type="ECO:0000256" key="7">
    <source>
        <dbReference type="ARBA" id="ARBA00022857"/>
    </source>
</evidence>
<evidence type="ECO:0000256" key="8">
    <source>
        <dbReference type="ARBA" id="ARBA00023229"/>
    </source>
</evidence>
<evidence type="ECO:0000256" key="9">
    <source>
        <dbReference type="ARBA" id="ARBA00023235"/>
    </source>
</evidence>
<dbReference type="HAMAP" id="MF_00354">
    <property type="entry name" value="Idi_2"/>
    <property type="match status" value="1"/>
</dbReference>
<feature type="binding site" evidence="11">
    <location>
        <begin position="280"/>
        <end position="281"/>
    </location>
    <ligand>
        <name>FMN</name>
        <dbReference type="ChEBI" id="CHEBI:58210"/>
    </ligand>
</feature>
<dbReference type="PANTHER" id="PTHR43665">
    <property type="entry name" value="ISOPENTENYL-DIPHOSPHATE DELTA-ISOMERASE"/>
    <property type="match status" value="1"/>
</dbReference>
<evidence type="ECO:0000256" key="11">
    <source>
        <dbReference type="HAMAP-Rule" id="MF_00354"/>
    </source>
</evidence>
<evidence type="ECO:0000256" key="10">
    <source>
        <dbReference type="ARBA" id="ARBA00025810"/>
    </source>
</evidence>
<dbReference type="PANTHER" id="PTHR43665:SF1">
    <property type="entry name" value="ISOPENTENYL-DIPHOSPHATE DELTA-ISOMERASE"/>
    <property type="match status" value="1"/>
</dbReference>
<feature type="domain" description="FMN-dependent dehydrogenase" evidence="12">
    <location>
        <begin position="166"/>
        <end position="323"/>
    </location>
</feature>
<evidence type="ECO:0000256" key="3">
    <source>
        <dbReference type="ARBA" id="ARBA00022630"/>
    </source>
</evidence>
<comment type="subcellular location">
    <subcellularLocation>
        <location evidence="11">Cytoplasm</location>
    </subcellularLocation>
</comment>
<comment type="catalytic activity">
    <reaction evidence="11">
        <text>isopentenyl diphosphate = dimethylallyl diphosphate</text>
        <dbReference type="Rhea" id="RHEA:23284"/>
        <dbReference type="ChEBI" id="CHEBI:57623"/>
        <dbReference type="ChEBI" id="CHEBI:128769"/>
        <dbReference type="EC" id="5.3.3.2"/>
    </reaction>
</comment>
<dbReference type="EC" id="5.3.3.2" evidence="11"/>
<evidence type="ECO:0000256" key="6">
    <source>
        <dbReference type="ARBA" id="ARBA00022842"/>
    </source>
</evidence>
<dbReference type="GO" id="GO:0005737">
    <property type="term" value="C:cytoplasm"/>
    <property type="evidence" value="ECO:0007669"/>
    <property type="project" value="UniProtKB-SubCell"/>
</dbReference>
<keyword evidence="3 11" id="KW-0285">Flavoprotein</keyword>
<feature type="binding site" evidence="11">
    <location>
        <position position="122"/>
    </location>
    <ligand>
        <name>FMN</name>
        <dbReference type="ChEBI" id="CHEBI:58210"/>
    </ligand>
</feature>
<feature type="binding site" evidence="11">
    <location>
        <position position="152"/>
    </location>
    <ligand>
        <name>substrate</name>
    </ligand>
</feature>
<dbReference type="Pfam" id="PF01070">
    <property type="entry name" value="FMN_dh"/>
    <property type="match status" value="1"/>
</dbReference>
<sequence length="352" mass="38663">MSRSKRKLDHIEYALKTGQSRSSGLDDLKFIHQSFPNIGVDDVVLNTKIDNLDAGSPIYINAMTGGGGKATEGINRQLAQVANIFNIPMAVGSQMSAIRDKQEQPSYKVVRQYHPRGIVFANVGSEATVEQARFCVDMLEANALQIHMNVIQELVMPEGDRDFKGALKRIEAIVHHLDVPVIVKEVGFGMSRETVISLQDIGVKIVDIGGFGGTNFSLVENERRDRQMAFFDQWGIPTSVSIAEANSVSNEMTLLASGGIQNAYDIAKAIALGANAVGMAGQVLRWLQEDGMDATIQHIDDMLLDLKMIMTALGSKDIKSLKNVPLVITGKTKEWLTERRIDTSTFATRYSH</sequence>
<dbReference type="GO" id="GO:0010181">
    <property type="term" value="F:FMN binding"/>
    <property type="evidence" value="ECO:0007669"/>
    <property type="project" value="UniProtKB-UniRule"/>
</dbReference>
<dbReference type="NCBIfam" id="TIGR02151">
    <property type="entry name" value="IPP_isom_2"/>
    <property type="match status" value="1"/>
</dbReference>
<evidence type="ECO:0000256" key="5">
    <source>
        <dbReference type="ARBA" id="ARBA00022723"/>
    </source>
</evidence>
<dbReference type="EMBL" id="PDOD01000001">
    <property type="protein sequence ID" value="PYZ94492.1"/>
    <property type="molecule type" value="Genomic_DNA"/>
</dbReference>
<organism evidence="13 14">
    <name type="scientific">Salipaludibacillus keqinensis</name>
    <dbReference type="NCBI Taxonomy" id="2045207"/>
    <lineage>
        <taxon>Bacteria</taxon>
        <taxon>Bacillati</taxon>
        <taxon>Bacillota</taxon>
        <taxon>Bacilli</taxon>
        <taxon>Bacillales</taxon>
        <taxon>Bacillaceae</taxon>
    </lineage>
</organism>
<comment type="caution">
    <text evidence="13">The sequence shown here is derived from an EMBL/GenBank/DDBJ whole genome shotgun (WGS) entry which is preliminary data.</text>
</comment>
<feature type="binding site" evidence="11">
    <location>
        <position position="184"/>
    </location>
    <ligand>
        <name>FMN</name>
        <dbReference type="ChEBI" id="CHEBI:58210"/>
    </ligand>
</feature>
<keyword evidence="6 11" id="KW-0460">Magnesium</keyword>
<comment type="similarity">
    <text evidence="11">Belongs to the IPP isomerase type 2 family.</text>
</comment>
<dbReference type="GO" id="GO:0008299">
    <property type="term" value="P:isoprenoid biosynthetic process"/>
    <property type="evidence" value="ECO:0007669"/>
    <property type="project" value="UniProtKB-UniRule"/>
</dbReference>
<dbReference type="GO" id="GO:0000287">
    <property type="term" value="F:magnesium ion binding"/>
    <property type="evidence" value="ECO:0007669"/>
    <property type="project" value="UniProtKB-UniRule"/>
</dbReference>
<comment type="caution">
    <text evidence="11">Lacks conserved residue(s) required for the propagation of feature annotation.</text>
</comment>
<comment type="subunit">
    <text evidence="10 11">Homooctamer. Dimer of tetramers.</text>
</comment>
<dbReference type="InterPro" id="IPR013785">
    <property type="entry name" value="Aldolase_TIM"/>
</dbReference>
<evidence type="ECO:0000256" key="4">
    <source>
        <dbReference type="ARBA" id="ARBA00022643"/>
    </source>
</evidence>
<feature type="binding site" evidence="11">
    <location>
        <position position="153"/>
    </location>
    <ligand>
        <name>Mg(2+)</name>
        <dbReference type="ChEBI" id="CHEBI:18420"/>
    </ligand>
</feature>
<evidence type="ECO:0000313" key="14">
    <source>
        <dbReference type="Proteomes" id="UP000248214"/>
    </source>
</evidence>
<protein>
    <recommendedName>
        <fullName evidence="11">Isopentenyl-diphosphate delta-isomerase</fullName>
        <shortName evidence="11">IPP isomerase</shortName>
        <ecNumber evidence="11">5.3.3.2</ecNumber>
    </recommendedName>
    <alternativeName>
        <fullName evidence="11">Isopentenyl diphosphate:dimethylallyl diphosphate isomerase</fullName>
    </alternativeName>
    <alternativeName>
        <fullName evidence="11">Isopentenyl pyrophosphate isomerase</fullName>
    </alternativeName>
    <alternativeName>
        <fullName evidence="11">Type 2 isopentenyl diphosphate isomerase</fullName>
        <shortName evidence="11">IDI-2</shortName>
    </alternativeName>
</protein>
<dbReference type="InterPro" id="IPR011179">
    <property type="entry name" value="IPdP_isomerase"/>
</dbReference>
<dbReference type="AlphaFoldDB" id="A0A323TH82"/>
<keyword evidence="4 11" id="KW-0288">FMN</keyword>
<name>A0A323TH82_9BACI</name>
<comment type="cofactor">
    <cofactor evidence="11">
        <name>Mg(2+)</name>
        <dbReference type="ChEBI" id="CHEBI:18420"/>
    </cofactor>
</comment>
<dbReference type="Proteomes" id="UP000248214">
    <property type="component" value="Unassembled WGS sequence"/>
</dbReference>
<keyword evidence="14" id="KW-1185">Reference proteome</keyword>
<reference evidence="13 14" key="1">
    <citation type="submission" date="2017-10" db="EMBL/GenBank/DDBJ databases">
        <title>Bacillus sp. nov., a halophilic bacterium isolated from a Keqin Lake.</title>
        <authorList>
            <person name="Wang H."/>
        </authorList>
    </citation>
    <scope>NUCLEOTIDE SEQUENCE [LARGE SCALE GENOMIC DNA]</scope>
    <source>
        <strain evidence="13 14">KQ-12</strain>
    </source>
</reference>
<dbReference type="GO" id="GO:0004452">
    <property type="term" value="F:isopentenyl-diphosphate delta-isomerase activity"/>
    <property type="evidence" value="ECO:0007669"/>
    <property type="project" value="UniProtKB-UniRule"/>
</dbReference>
<dbReference type="Gene3D" id="3.20.20.70">
    <property type="entry name" value="Aldolase class I"/>
    <property type="match status" value="1"/>
</dbReference>
<dbReference type="SUPFAM" id="SSF51395">
    <property type="entry name" value="FMN-linked oxidoreductases"/>
    <property type="match status" value="1"/>
</dbReference>
<keyword evidence="8 11" id="KW-0414">Isoprene biosynthesis</keyword>
<feature type="binding site" evidence="11">
    <location>
        <begin position="6"/>
        <end position="7"/>
    </location>
    <ligand>
        <name>substrate</name>
    </ligand>
</feature>
<feature type="binding site" evidence="11">
    <location>
        <position position="93"/>
    </location>
    <ligand>
        <name>FMN</name>
        <dbReference type="ChEBI" id="CHEBI:58210"/>
    </ligand>
</feature>
<dbReference type="PIRSF" id="PIRSF003314">
    <property type="entry name" value="IPP_isomerase"/>
    <property type="match status" value="1"/>
</dbReference>
<keyword evidence="5 11" id="KW-0479">Metal-binding</keyword>
<dbReference type="GO" id="GO:0070402">
    <property type="term" value="F:NADPH binding"/>
    <property type="evidence" value="ECO:0007669"/>
    <property type="project" value="UniProtKB-UniRule"/>
</dbReference>
<proteinExistence type="inferred from homology"/>
<dbReference type="OrthoDB" id="9795032at2"/>
<dbReference type="CDD" id="cd02811">
    <property type="entry name" value="IDI-2_FMN"/>
    <property type="match status" value="1"/>
</dbReference>
<feature type="binding site" evidence="11">
    <location>
        <begin position="62"/>
        <end position="64"/>
    </location>
    <ligand>
        <name>FMN</name>
        <dbReference type="ChEBI" id="CHEBI:58210"/>
    </ligand>
</feature>
<comment type="function">
    <text evidence="11">Involved in the biosynthesis of isoprenoids. Catalyzes the 1,3-allylic rearrangement of the homoallylic substrate isopentenyl (IPP) to its allylic isomer, dimethylallyl diphosphate (DMAPP).</text>
</comment>
<dbReference type="RefSeq" id="WP_110608125.1">
    <property type="nucleotide sequence ID" value="NZ_PDOD01000001.1"/>
</dbReference>
<evidence type="ECO:0000256" key="1">
    <source>
        <dbReference type="ARBA" id="ARBA00001917"/>
    </source>
</evidence>
<evidence type="ECO:0000313" key="13">
    <source>
        <dbReference type="EMBL" id="PYZ94492.1"/>
    </source>
</evidence>
<evidence type="ECO:0000259" key="12">
    <source>
        <dbReference type="Pfam" id="PF01070"/>
    </source>
</evidence>
<comment type="cofactor">
    <cofactor evidence="11">
        <name>NADPH</name>
        <dbReference type="ChEBI" id="CHEBI:57783"/>
    </cofactor>
</comment>
<evidence type="ECO:0000256" key="2">
    <source>
        <dbReference type="ARBA" id="ARBA00022490"/>
    </source>
</evidence>
<keyword evidence="2 11" id="KW-0963">Cytoplasm</keyword>